<reference evidence="2 3" key="1">
    <citation type="submission" date="2015-08" db="EMBL/GenBank/DDBJ databases">
        <authorList>
            <person name="Babu N.S."/>
            <person name="Beckwith C.J."/>
            <person name="Beseler K.G."/>
            <person name="Brison A."/>
            <person name="Carone J.V."/>
            <person name="Caskin T.P."/>
            <person name="Diamond M."/>
            <person name="Durham M.E."/>
            <person name="Foxe J.M."/>
            <person name="Go M."/>
            <person name="Henderson B.A."/>
            <person name="Jones I.B."/>
            <person name="McGettigan J.A."/>
            <person name="Micheletti S.J."/>
            <person name="Nasrallah M.E."/>
            <person name="Ortiz D."/>
            <person name="Piller C.R."/>
            <person name="Privatt S.R."/>
            <person name="Schneider S.L."/>
            <person name="Sharp S."/>
            <person name="Smith T.C."/>
            <person name="Stanton J.D."/>
            <person name="Ullery H.E."/>
            <person name="Wilson R.J."/>
            <person name="Serrano M.G."/>
            <person name="Buck G."/>
            <person name="Lee V."/>
            <person name="Wang Y."/>
            <person name="Carvalho R."/>
            <person name="Voegtly L."/>
            <person name="Shi R."/>
            <person name="Duckworth R."/>
            <person name="Johnson A."/>
            <person name="Loviza R."/>
            <person name="Walstead R."/>
            <person name="Shah Z."/>
            <person name="Kiflezghi M."/>
            <person name="Wade K."/>
            <person name="Ball S.L."/>
            <person name="Bradley K.W."/>
            <person name="Asai D.J."/>
            <person name="Bowman C.A."/>
            <person name="Russell D.A."/>
            <person name="Pope W.H."/>
            <person name="Jacobs-Sera D."/>
            <person name="Hendrix R.W."/>
            <person name="Hatfull G.F."/>
        </authorList>
    </citation>
    <scope>NUCLEOTIDE SEQUENCE [LARGE SCALE GENOMIC DNA]</scope>
    <source>
        <strain evidence="2 3">DSM 27648</strain>
    </source>
</reference>
<feature type="domain" description="DUF6892" evidence="1">
    <location>
        <begin position="2"/>
        <end position="175"/>
    </location>
</feature>
<sequence>MDRNLKLAVISVLMEKGLYTFDDAPFAKIGDLTKRMTKVLDYFDKLELSEEQLAAVDEINPDGGDLVYQSVFGGGEGNNIFRDNLKKLKIRSLEGIGACKNLKTLKLDDEFSRKNLKIAPLGELAELEVVDIDVAFTELEALLSCRKLKKASMGGGLTDEEQAVVDELLKRGVEVWVDSRRQPNPS</sequence>
<organism evidence="2 3">
    <name type="scientific">Labilithrix luteola</name>
    <dbReference type="NCBI Taxonomy" id="1391654"/>
    <lineage>
        <taxon>Bacteria</taxon>
        <taxon>Pseudomonadati</taxon>
        <taxon>Myxococcota</taxon>
        <taxon>Polyangia</taxon>
        <taxon>Polyangiales</taxon>
        <taxon>Labilitrichaceae</taxon>
        <taxon>Labilithrix</taxon>
    </lineage>
</organism>
<accession>A0A0K1PZS1</accession>
<dbReference type="Proteomes" id="UP000064967">
    <property type="component" value="Chromosome"/>
</dbReference>
<dbReference type="KEGG" id="llu:AKJ09_05687"/>
<protein>
    <recommendedName>
        <fullName evidence="1">DUF6892 domain-containing protein</fullName>
    </recommendedName>
</protein>
<dbReference type="STRING" id="1391654.AKJ09_05687"/>
<evidence type="ECO:0000313" key="3">
    <source>
        <dbReference type="Proteomes" id="UP000064967"/>
    </source>
</evidence>
<dbReference type="EMBL" id="CP012333">
    <property type="protein sequence ID" value="AKU99023.1"/>
    <property type="molecule type" value="Genomic_DNA"/>
</dbReference>
<dbReference type="InterPro" id="IPR032675">
    <property type="entry name" value="LRR_dom_sf"/>
</dbReference>
<dbReference type="Gene3D" id="3.80.10.10">
    <property type="entry name" value="Ribonuclease Inhibitor"/>
    <property type="match status" value="1"/>
</dbReference>
<keyword evidence="3" id="KW-1185">Reference proteome</keyword>
<evidence type="ECO:0000313" key="2">
    <source>
        <dbReference type="EMBL" id="AKU99023.1"/>
    </source>
</evidence>
<gene>
    <name evidence="2" type="ORF">AKJ09_05687</name>
</gene>
<evidence type="ECO:0000259" key="1">
    <source>
        <dbReference type="Pfam" id="PF21832"/>
    </source>
</evidence>
<name>A0A0K1PZS1_9BACT</name>
<proteinExistence type="predicted"/>
<dbReference type="InterPro" id="IPR054187">
    <property type="entry name" value="DUF6892"/>
</dbReference>
<dbReference type="AlphaFoldDB" id="A0A0K1PZS1"/>
<dbReference type="Pfam" id="PF21832">
    <property type="entry name" value="DUF6892"/>
    <property type="match status" value="1"/>
</dbReference>